<dbReference type="SUPFAM" id="SSF47986">
    <property type="entry name" value="DEATH domain"/>
    <property type="match status" value="1"/>
</dbReference>
<dbReference type="PANTHER" id="PTHR15077:SF10">
    <property type="entry name" value="FAS-ASSOCIATED DEATH DOMAIN PROTEIN"/>
    <property type="match status" value="1"/>
</dbReference>
<evidence type="ECO:0000313" key="5">
    <source>
        <dbReference type="RefSeq" id="XP_035684777.1"/>
    </source>
</evidence>
<accession>A0A9J7LLJ9</accession>
<evidence type="ECO:0000256" key="1">
    <source>
        <dbReference type="SAM" id="Coils"/>
    </source>
</evidence>
<feature type="compositionally biased region" description="Polar residues" evidence="2">
    <location>
        <begin position="384"/>
        <end position="398"/>
    </location>
</feature>
<proteinExistence type="predicted"/>
<dbReference type="InterPro" id="IPR016729">
    <property type="entry name" value="FADD"/>
</dbReference>
<dbReference type="PROSITE" id="PS50017">
    <property type="entry name" value="DEATH_DOMAIN"/>
    <property type="match status" value="1"/>
</dbReference>
<reference evidence="5" key="2">
    <citation type="submission" date="2025-08" db="UniProtKB">
        <authorList>
            <consortium name="RefSeq"/>
        </authorList>
    </citation>
    <scope>IDENTIFICATION</scope>
    <source>
        <strain evidence="5">S238N-H82</strain>
        <tissue evidence="5">Testes</tissue>
    </source>
</reference>
<dbReference type="Proteomes" id="UP000001554">
    <property type="component" value="Chromosome 8"/>
</dbReference>
<evidence type="ECO:0000259" key="3">
    <source>
        <dbReference type="PROSITE" id="PS50017"/>
    </source>
</evidence>
<gene>
    <name evidence="5" type="primary">LOC118421548</name>
</gene>
<dbReference type="Gene3D" id="1.10.533.10">
    <property type="entry name" value="Death Domain, Fas"/>
    <property type="match status" value="1"/>
</dbReference>
<dbReference type="PANTHER" id="PTHR15077">
    <property type="entry name" value="FAS-ASSOCIATING DEATH DOMAIN-CONTAINING PROTEIN FADD"/>
    <property type="match status" value="1"/>
</dbReference>
<dbReference type="OrthoDB" id="9995705at2759"/>
<dbReference type="RefSeq" id="XP_035684777.1">
    <property type="nucleotide sequence ID" value="XM_035828884.1"/>
</dbReference>
<feature type="domain" description="Death" evidence="3">
    <location>
        <begin position="514"/>
        <end position="602"/>
    </location>
</feature>
<sequence>MAEAIGTTDTPLVDKIVQETARREEDRNGAEANHVRKKQVRIILPTELDDSDLKTEGTEATETETGVETDASPRRKGKKYLRPLQNYLRSSRDRWLKLLPAIPEISSTKEPPESYEEVTKAIKTALQKCDGLLISVPYLTTEVSFLQTVEDVLLRFKDTLDVGKLSDFKTLQNLVFMVRSKEQYQKEADALIEFQTAAGSAIMQLEKVFRILKEEVLFFLRTFCTGEREQEKCREILEKNVDGIQRLLNSKVSEVDSNIFSYGQLSCQVAIDVVNWKNFPILRVIPDIVDRCYDAIKQANTWLTDDSEYVSRLKRRVEENRRTVSDIRTRIIIANLQRNVLENTSKNVNREVRQRKRRLHQIQREVKQLEDEKASREAQLGDTKPSTNPTKTHGLTSDLGNVTASLHLDSKWRLEEELRNINVELSKRKIRLQEAELSLEEYIFGHGQDREYLQTQIKKNEEKSDVLRKELAEAFEKLASWESLLQEKTGRKKIAEKFWAATDKTSGRESYEELESVLEILQEELGPKWRRFVRHLPGPRQVIDVDIESIKSAHPLYREDQIYHALSLWRKRNPQHANVDSILKALEKCGLLGIREKALRVLGRRPYATV</sequence>
<dbReference type="InterPro" id="IPR011029">
    <property type="entry name" value="DEATH-like_dom_sf"/>
</dbReference>
<keyword evidence="1" id="KW-0175">Coiled coil</keyword>
<dbReference type="GO" id="GO:0031265">
    <property type="term" value="C:CD95 death-inducing signaling complex"/>
    <property type="evidence" value="ECO:0000318"/>
    <property type="project" value="GO_Central"/>
</dbReference>
<feature type="region of interest" description="Disordered" evidence="2">
    <location>
        <begin position="47"/>
        <end position="75"/>
    </location>
</feature>
<dbReference type="KEGG" id="bfo:118421548"/>
<feature type="coiled-coil region" evidence="1">
    <location>
        <begin position="415"/>
        <end position="477"/>
    </location>
</feature>
<dbReference type="GO" id="GO:0005123">
    <property type="term" value="F:death receptor binding"/>
    <property type="evidence" value="ECO:0000318"/>
    <property type="project" value="GO_Central"/>
</dbReference>
<dbReference type="AlphaFoldDB" id="A0A9J7LLJ9"/>
<keyword evidence="4" id="KW-1185">Reference proteome</keyword>
<organism evidence="4 5">
    <name type="scientific">Branchiostoma floridae</name>
    <name type="common">Florida lancelet</name>
    <name type="synonym">Amphioxus</name>
    <dbReference type="NCBI Taxonomy" id="7739"/>
    <lineage>
        <taxon>Eukaryota</taxon>
        <taxon>Metazoa</taxon>
        <taxon>Chordata</taxon>
        <taxon>Cephalochordata</taxon>
        <taxon>Leptocardii</taxon>
        <taxon>Amphioxiformes</taxon>
        <taxon>Branchiostomatidae</taxon>
        <taxon>Branchiostoma</taxon>
    </lineage>
</organism>
<evidence type="ECO:0000313" key="4">
    <source>
        <dbReference type="Proteomes" id="UP000001554"/>
    </source>
</evidence>
<dbReference type="GO" id="GO:0045089">
    <property type="term" value="P:positive regulation of innate immune response"/>
    <property type="evidence" value="ECO:0000318"/>
    <property type="project" value="GO_Central"/>
</dbReference>
<dbReference type="InterPro" id="IPR000488">
    <property type="entry name" value="Death_dom"/>
</dbReference>
<reference evidence="4" key="1">
    <citation type="journal article" date="2020" name="Nat. Ecol. Evol.">
        <title>Deeply conserved synteny resolves early events in vertebrate evolution.</title>
        <authorList>
            <person name="Simakov O."/>
            <person name="Marletaz F."/>
            <person name="Yue J.X."/>
            <person name="O'Connell B."/>
            <person name="Jenkins J."/>
            <person name="Brandt A."/>
            <person name="Calef R."/>
            <person name="Tung C.H."/>
            <person name="Huang T.K."/>
            <person name="Schmutz J."/>
            <person name="Satoh N."/>
            <person name="Yu J.K."/>
            <person name="Putnam N.H."/>
            <person name="Green R.E."/>
            <person name="Rokhsar D.S."/>
        </authorList>
    </citation>
    <scope>NUCLEOTIDE SEQUENCE [LARGE SCALE GENOMIC DNA]</scope>
    <source>
        <strain evidence="4">S238N-H82</strain>
    </source>
</reference>
<dbReference type="GO" id="GO:0097191">
    <property type="term" value="P:extrinsic apoptotic signaling pathway"/>
    <property type="evidence" value="ECO:0000318"/>
    <property type="project" value="GO_Central"/>
</dbReference>
<feature type="region of interest" description="Disordered" evidence="2">
    <location>
        <begin position="367"/>
        <end position="398"/>
    </location>
</feature>
<dbReference type="Pfam" id="PF00531">
    <property type="entry name" value="Death"/>
    <property type="match status" value="1"/>
</dbReference>
<name>A0A9J7LLJ9_BRAFL</name>
<protein>
    <submittedName>
        <fullName evidence="5">Uncharacterized protein LOC118421548</fullName>
    </submittedName>
</protein>
<evidence type="ECO:0000256" key="2">
    <source>
        <dbReference type="SAM" id="MobiDB-lite"/>
    </source>
</evidence>
<dbReference type="GO" id="GO:0089720">
    <property type="term" value="F:caspase binding"/>
    <property type="evidence" value="ECO:0000318"/>
    <property type="project" value="GO_Central"/>
</dbReference>
<feature type="compositionally biased region" description="Basic and acidic residues" evidence="2">
    <location>
        <begin position="367"/>
        <end position="376"/>
    </location>
</feature>
<dbReference type="GeneID" id="118421548"/>